<evidence type="ECO:0000313" key="1">
    <source>
        <dbReference type="EMBL" id="BAJ81915.1"/>
    </source>
</evidence>
<dbReference type="AlphaFoldDB" id="F0J2H1"/>
<dbReference type="SUPFAM" id="SSF46689">
    <property type="entry name" value="Homeodomain-like"/>
    <property type="match status" value="1"/>
</dbReference>
<evidence type="ECO:0000313" key="2">
    <source>
        <dbReference type="Proteomes" id="UP000007100"/>
    </source>
</evidence>
<keyword evidence="2" id="KW-1185">Reference proteome</keyword>
<dbReference type="Proteomes" id="UP000007100">
    <property type="component" value="Chromosome"/>
</dbReference>
<evidence type="ECO:0008006" key="3">
    <source>
        <dbReference type="Google" id="ProtNLM"/>
    </source>
</evidence>
<name>F0J2H1_ACIMA</name>
<gene>
    <name evidence="1" type="ordered locus">ACMV_25680</name>
</gene>
<protein>
    <recommendedName>
        <fullName evidence="3">Transposase</fullName>
    </recommendedName>
</protein>
<proteinExistence type="predicted"/>
<dbReference type="InterPro" id="IPR009057">
    <property type="entry name" value="Homeodomain-like_sf"/>
</dbReference>
<accession>F0J2H1</accession>
<sequence>MSSWMGLPLSMDLRVRLLAAVDNGLSCKAVTAQFGIAPSPALAS</sequence>
<reference evidence="1 2" key="1">
    <citation type="submission" date="2010-12" db="EMBL/GenBank/DDBJ databases">
        <title>Whole genome sequence of Acidiphilium multivorum AIU301.</title>
        <authorList>
            <person name="Narita-Yamada S."/>
            <person name="Nakamura S."/>
            <person name="Ito N."/>
            <person name="Takarada H."/>
            <person name="Katano Y."/>
            <person name="Nakazawa H."/>
            <person name="Hosoyama A."/>
            <person name="Yamada R."/>
            <person name="Fujita N."/>
        </authorList>
    </citation>
    <scope>NUCLEOTIDE SEQUENCE [LARGE SCALE GENOMIC DNA]</scope>
    <source>
        <strain evidence="2">DSM 11245 / JCM 8867 / AIU301</strain>
    </source>
</reference>
<dbReference type="HOGENOM" id="CLU_3283310_0_0_5"/>
<organism evidence="1 2">
    <name type="scientific">Acidiphilium multivorum (strain DSM 11245 / JCM 8867 / NBRC 100883 / AIU 301)</name>
    <dbReference type="NCBI Taxonomy" id="926570"/>
    <lineage>
        <taxon>Bacteria</taxon>
        <taxon>Pseudomonadati</taxon>
        <taxon>Pseudomonadota</taxon>
        <taxon>Alphaproteobacteria</taxon>
        <taxon>Acetobacterales</taxon>
        <taxon>Acidocellaceae</taxon>
        <taxon>Acidiphilium</taxon>
    </lineage>
</organism>
<dbReference type="KEGG" id="amv:ACMV_25680"/>
<dbReference type="EMBL" id="AP012035">
    <property type="protein sequence ID" value="BAJ81915.1"/>
    <property type="molecule type" value="Genomic_DNA"/>
</dbReference>